<keyword evidence="6 8" id="KW-0472">Membrane</keyword>
<dbReference type="Pfam" id="PF07648">
    <property type="entry name" value="Kazal_2"/>
    <property type="match status" value="1"/>
</dbReference>
<protein>
    <recommendedName>
        <fullName evidence="8">Solute carrier organic anion transporter family member</fullName>
    </recommendedName>
</protein>
<keyword evidence="4 8" id="KW-0812">Transmembrane</keyword>
<dbReference type="GO" id="GO:0055085">
    <property type="term" value="P:transmembrane transport"/>
    <property type="evidence" value="ECO:0007669"/>
    <property type="project" value="InterPro"/>
</dbReference>
<dbReference type="InterPro" id="IPR036259">
    <property type="entry name" value="MFS_trans_sf"/>
</dbReference>
<accession>A0A7M5UWA1</accession>
<name>A0A7M5UWA1_9CNID</name>
<proteinExistence type="inferred from homology"/>
<feature type="transmembrane region" description="Helical" evidence="8">
    <location>
        <begin position="560"/>
        <end position="579"/>
    </location>
</feature>
<evidence type="ECO:0000313" key="11">
    <source>
        <dbReference type="Proteomes" id="UP000594262"/>
    </source>
</evidence>
<organism evidence="10 11">
    <name type="scientific">Clytia hemisphaerica</name>
    <dbReference type="NCBI Taxonomy" id="252671"/>
    <lineage>
        <taxon>Eukaryota</taxon>
        <taxon>Metazoa</taxon>
        <taxon>Cnidaria</taxon>
        <taxon>Hydrozoa</taxon>
        <taxon>Hydroidolina</taxon>
        <taxon>Leptothecata</taxon>
        <taxon>Obeliida</taxon>
        <taxon>Clytiidae</taxon>
        <taxon>Clytia</taxon>
    </lineage>
</organism>
<feature type="transmembrane region" description="Helical" evidence="8">
    <location>
        <begin position="427"/>
        <end position="447"/>
    </location>
</feature>
<dbReference type="Gene3D" id="3.30.60.30">
    <property type="match status" value="1"/>
</dbReference>
<dbReference type="GO" id="GO:0006811">
    <property type="term" value="P:monoatomic ion transport"/>
    <property type="evidence" value="ECO:0007669"/>
    <property type="project" value="UniProtKB-KW"/>
</dbReference>
<dbReference type="GO" id="GO:0005886">
    <property type="term" value="C:plasma membrane"/>
    <property type="evidence" value="ECO:0007669"/>
    <property type="project" value="UniProtKB-SubCell"/>
</dbReference>
<dbReference type="EnsemblMetazoa" id="CLYHEMT006884.1">
    <property type="protein sequence ID" value="CLYHEMP006884.1"/>
    <property type="gene ID" value="CLYHEMG006884"/>
</dbReference>
<dbReference type="NCBIfam" id="TIGR00805">
    <property type="entry name" value="oat"/>
    <property type="match status" value="1"/>
</dbReference>
<dbReference type="PROSITE" id="PS51465">
    <property type="entry name" value="KAZAL_2"/>
    <property type="match status" value="1"/>
</dbReference>
<keyword evidence="3" id="KW-1003">Cell membrane</keyword>
<dbReference type="InterPro" id="IPR004156">
    <property type="entry name" value="OATP"/>
</dbReference>
<feature type="transmembrane region" description="Helical" evidence="8">
    <location>
        <begin position="600"/>
        <end position="621"/>
    </location>
</feature>
<dbReference type="InterPro" id="IPR002350">
    <property type="entry name" value="Kazal_dom"/>
</dbReference>
<keyword evidence="7" id="KW-1015">Disulfide bond</keyword>
<evidence type="ECO:0000256" key="4">
    <source>
        <dbReference type="ARBA" id="ARBA00022692"/>
    </source>
</evidence>
<keyword evidence="5 8" id="KW-1133">Transmembrane helix</keyword>
<dbReference type="Proteomes" id="UP000594262">
    <property type="component" value="Unplaced"/>
</dbReference>
<comment type="subcellular location">
    <subcellularLocation>
        <location evidence="1 8">Cell membrane</location>
        <topology evidence="1 8">Multi-pass membrane protein</topology>
    </subcellularLocation>
</comment>
<evidence type="ECO:0000256" key="8">
    <source>
        <dbReference type="RuleBase" id="RU362056"/>
    </source>
</evidence>
<dbReference type="Pfam" id="PF03137">
    <property type="entry name" value="OATP"/>
    <property type="match status" value="1"/>
</dbReference>
<dbReference type="GeneID" id="136812239"/>
<dbReference type="EnsemblMetazoa" id="CLYHEMT006884.2">
    <property type="protein sequence ID" value="CLYHEMP006884.2"/>
    <property type="gene ID" value="CLYHEMG006884"/>
</dbReference>
<evidence type="ECO:0000256" key="7">
    <source>
        <dbReference type="ARBA" id="ARBA00023157"/>
    </source>
</evidence>
<evidence type="ECO:0000313" key="10">
    <source>
        <dbReference type="EnsemblMetazoa" id="CLYHEMP006884.1"/>
    </source>
</evidence>
<dbReference type="SUPFAM" id="SSF103473">
    <property type="entry name" value="MFS general substrate transporter"/>
    <property type="match status" value="1"/>
</dbReference>
<keyword evidence="11" id="KW-1185">Reference proteome</keyword>
<sequence length="747" mass="82326">METPHGGSPRSLHDHDDVYQARTHNTAASPSNHRLATDTFSIDSSHYDEQCGWSKCKPKKIQKLNSPKWFLFFLAVFSVSQSMIVNGFTNVGLGTLEKQFKLTSKQSGMIVAAKELSSLLLIAFLSFYGSFGHKPKYLGYGAISTACGSMLYVLPHALIGKHIPKGMSMKIFRSQELCSITSMNQTLSEARCEMLGGSEWYYLFVFIIAKLLIGAGTAPLFTLGTSYLDENVKPKVAPVYLGIWYACTSFGPGIGFVAGGTLLNVYVDLIQPPGFDLTPEDPRWIGAWWLGHFFGAILIFLSACALLAYPRSMPGAREMRRQAIRDGTLRPEDNRLQGKITDIIPATLTLFKNMTFMFNTLALTCTMVISTGLGPFVVKYLQAQFGVSIMKAGIASGIALIPGTTIGIFLGSYLMRRMKGQNTCEGAARYCFIFQMLAVLSVASFLIPGCDRPSIVGIHHEYKNSTILNNVTSSCNANCACHGIQFEPVCGVDNQTYFSPCHMGCTQKINKTYHSCRCLDSRFSDWNTKRSPLNYSHSIAFEEQSLTAKLGECDRNCQNMVPFLCAIVVLLILNFVNAVPGKMVVMRCVPDNERAYALGVQWIVLTLLGAIPGPLLFGIFIDKTCDLWETTCHGQGNCLVYDNKILSYRLAGAIFIFEALAALCYFISWKTFKPMGEKEIARNLDYITSTSIDPDPPFDTQALNTETPGSPDLTITTDLSDSYLSINNGVSKSLLEAQMDRPDSGIE</sequence>
<evidence type="ECO:0000259" key="9">
    <source>
        <dbReference type="PROSITE" id="PS51465"/>
    </source>
</evidence>
<evidence type="ECO:0000256" key="6">
    <source>
        <dbReference type="ARBA" id="ARBA00023136"/>
    </source>
</evidence>
<feature type="transmembrane region" description="Helical" evidence="8">
    <location>
        <begin position="69"/>
        <end position="89"/>
    </location>
</feature>
<feature type="domain" description="Kazal-like" evidence="9">
    <location>
        <begin position="469"/>
        <end position="520"/>
    </location>
</feature>
<feature type="transmembrane region" description="Helical" evidence="8">
    <location>
        <begin position="650"/>
        <end position="668"/>
    </location>
</feature>
<feature type="transmembrane region" description="Helical" evidence="8">
    <location>
        <begin position="137"/>
        <end position="159"/>
    </location>
</feature>
<dbReference type="PANTHER" id="PTHR11388">
    <property type="entry name" value="ORGANIC ANION TRANSPORTER"/>
    <property type="match status" value="1"/>
</dbReference>
<evidence type="ECO:0000256" key="2">
    <source>
        <dbReference type="ARBA" id="ARBA00009657"/>
    </source>
</evidence>
<feature type="transmembrane region" description="Helical" evidence="8">
    <location>
        <begin position="243"/>
        <end position="267"/>
    </location>
</feature>
<dbReference type="AlphaFoldDB" id="A0A7M5UWA1"/>
<keyword evidence="8" id="KW-0813">Transport</keyword>
<feature type="transmembrane region" description="Helical" evidence="8">
    <location>
        <begin position="109"/>
        <end position="130"/>
    </location>
</feature>
<reference evidence="10" key="1">
    <citation type="submission" date="2021-01" db="UniProtKB">
        <authorList>
            <consortium name="EnsemblMetazoa"/>
        </authorList>
    </citation>
    <scope>IDENTIFICATION</scope>
</reference>
<evidence type="ECO:0000256" key="3">
    <source>
        <dbReference type="ARBA" id="ARBA00022475"/>
    </source>
</evidence>
<dbReference type="InterPro" id="IPR036058">
    <property type="entry name" value="Kazal_dom_sf"/>
</dbReference>
<dbReference type="PANTHER" id="PTHR11388:SF100">
    <property type="entry name" value="SOLUTE CARRIER ORGANIC ANION TRANSPORTER FAMILY MEMBER 4A1"/>
    <property type="match status" value="1"/>
</dbReference>
<evidence type="ECO:0000256" key="5">
    <source>
        <dbReference type="ARBA" id="ARBA00022989"/>
    </source>
</evidence>
<feature type="transmembrane region" description="Helical" evidence="8">
    <location>
        <begin position="389"/>
        <end position="415"/>
    </location>
</feature>
<comment type="similarity">
    <text evidence="2 8">Belongs to the organo anion transporter (TC 2.A.60) family.</text>
</comment>
<dbReference type="OrthoDB" id="5062115at2759"/>
<dbReference type="Gene3D" id="1.20.1250.20">
    <property type="entry name" value="MFS general substrate transporter like domains"/>
    <property type="match status" value="1"/>
</dbReference>
<dbReference type="RefSeq" id="XP_066924816.1">
    <property type="nucleotide sequence ID" value="XM_067068715.1"/>
</dbReference>
<feature type="transmembrane region" description="Helical" evidence="8">
    <location>
        <begin position="200"/>
        <end position="223"/>
    </location>
</feature>
<dbReference type="SUPFAM" id="SSF100895">
    <property type="entry name" value="Kazal-type serine protease inhibitors"/>
    <property type="match status" value="1"/>
</dbReference>
<keyword evidence="8" id="KW-0406">Ion transport</keyword>
<feature type="transmembrane region" description="Helical" evidence="8">
    <location>
        <begin position="356"/>
        <end position="377"/>
    </location>
</feature>
<feature type="transmembrane region" description="Helical" evidence="8">
    <location>
        <begin position="287"/>
        <end position="309"/>
    </location>
</feature>
<evidence type="ECO:0000256" key="1">
    <source>
        <dbReference type="ARBA" id="ARBA00004651"/>
    </source>
</evidence>